<proteinExistence type="predicted"/>
<dbReference type="Proteomes" id="UP000501812">
    <property type="component" value="Chromosome"/>
</dbReference>
<name>A0A858RQ42_9BACT</name>
<accession>A0A858RQ42</accession>
<dbReference type="EMBL" id="CP051774">
    <property type="protein sequence ID" value="QJE98845.1"/>
    <property type="molecule type" value="Genomic_DNA"/>
</dbReference>
<gene>
    <name evidence="1" type="ORF">HHL09_24715</name>
</gene>
<sequence length="137" mass="15619">MEIFAYGYISNFDLMLTAPGVTWENYREQAESIEKLIATKALHQTAGSYFRAKIVPKGADESRIHGYERFIHRKPDGVAVYFLNSRAYHQQDGWLYQQLSFTFPEGRASEHQEAIDAIIASAKPSFHPGPEGHDEKK</sequence>
<reference evidence="1 2" key="1">
    <citation type="submission" date="2020-04" db="EMBL/GenBank/DDBJ databases">
        <title>Luteolibacter sp. G-1-1-1 isolated from soil.</title>
        <authorList>
            <person name="Dahal R.H."/>
        </authorList>
    </citation>
    <scope>NUCLEOTIDE SEQUENCE [LARGE SCALE GENOMIC DNA]</scope>
    <source>
        <strain evidence="1 2">G-1-1-1</strain>
    </source>
</reference>
<organism evidence="1 2">
    <name type="scientific">Luteolibacter luteus</name>
    <dbReference type="NCBI Taxonomy" id="2728835"/>
    <lineage>
        <taxon>Bacteria</taxon>
        <taxon>Pseudomonadati</taxon>
        <taxon>Verrucomicrobiota</taxon>
        <taxon>Verrucomicrobiia</taxon>
        <taxon>Verrucomicrobiales</taxon>
        <taxon>Verrucomicrobiaceae</taxon>
        <taxon>Luteolibacter</taxon>
    </lineage>
</organism>
<dbReference type="KEGG" id="luo:HHL09_24715"/>
<protein>
    <submittedName>
        <fullName evidence="1">Uncharacterized protein</fullName>
    </submittedName>
</protein>
<keyword evidence="2" id="KW-1185">Reference proteome</keyword>
<evidence type="ECO:0000313" key="1">
    <source>
        <dbReference type="EMBL" id="QJE98845.1"/>
    </source>
</evidence>
<dbReference type="AlphaFoldDB" id="A0A858RQ42"/>
<evidence type="ECO:0000313" key="2">
    <source>
        <dbReference type="Proteomes" id="UP000501812"/>
    </source>
</evidence>